<dbReference type="AlphaFoldDB" id="M7TS59"/>
<accession>M7TS59</accession>
<dbReference type="eggNOG" id="ENOG502QUWF">
    <property type="taxonomic scope" value="Eukaryota"/>
</dbReference>
<evidence type="ECO:0000259" key="2">
    <source>
        <dbReference type="Pfam" id="PF24345"/>
    </source>
</evidence>
<proteinExistence type="predicted"/>
<dbReference type="EMBL" id="KB705382">
    <property type="protein sequence ID" value="EMR72791.1"/>
    <property type="molecule type" value="Genomic_DNA"/>
</dbReference>
<feature type="region of interest" description="Disordered" evidence="1">
    <location>
        <begin position="68"/>
        <end position="93"/>
    </location>
</feature>
<name>M7TS59_EUTLA</name>
<evidence type="ECO:0000313" key="3">
    <source>
        <dbReference type="EMBL" id="EMR72791.1"/>
    </source>
</evidence>
<dbReference type="OMA" id="ANIMFRS"/>
<dbReference type="OrthoDB" id="5408934at2759"/>
<protein>
    <submittedName>
        <fullName evidence="3">Putative srm160 300 splicing protein</fullName>
    </submittedName>
</protein>
<keyword evidence="4" id="KW-1185">Reference proteome</keyword>
<dbReference type="InterPro" id="IPR056223">
    <property type="entry name" value="PH_24"/>
</dbReference>
<feature type="compositionally biased region" description="Low complexity" evidence="1">
    <location>
        <begin position="141"/>
        <end position="176"/>
    </location>
</feature>
<dbReference type="STRING" id="1287681.M7TS59"/>
<dbReference type="Pfam" id="PF24345">
    <property type="entry name" value="PH_24"/>
    <property type="match status" value="1"/>
</dbReference>
<feature type="region of interest" description="Disordered" evidence="1">
    <location>
        <begin position="141"/>
        <end position="182"/>
    </location>
</feature>
<organism evidence="3 4">
    <name type="scientific">Eutypa lata (strain UCR-EL1)</name>
    <name type="common">Grapevine dieback disease fungus</name>
    <name type="synonym">Eutypa armeniacae</name>
    <dbReference type="NCBI Taxonomy" id="1287681"/>
    <lineage>
        <taxon>Eukaryota</taxon>
        <taxon>Fungi</taxon>
        <taxon>Dikarya</taxon>
        <taxon>Ascomycota</taxon>
        <taxon>Pezizomycotina</taxon>
        <taxon>Sordariomycetes</taxon>
        <taxon>Xylariomycetidae</taxon>
        <taxon>Xylariales</taxon>
        <taxon>Diatrypaceae</taxon>
        <taxon>Eutypa</taxon>
    </lineage>
</organism>
<dbReference type="Proteomes" id="UP000012174">
    <property type="component" value="Unassembled WGS sequence"/>
</dbReference>
<reference evidence="4" key="1">
    <citation type="journal article" date="2013" name="Genome Announc.">
        <title>Draft genome sequence of the grapevine dieback fungus Eutypa lata UCR-EL1.</title>
        <authorList>
            <person name="Blanco-Ulate B."/>
            <person name="Rolshausen P.E."/>
            <person name="Cantu D."/>
        </authorList>
    </citation>
    <scope>NUCLEOTIDE SEQUENCE [LARGE SCALE GENOMIC DNA]</scope>
    <source>
        <strain evidence="4">UCR-EL1</strain>
    </source>
</reference>
<sequence length="322" mass="35426">MLRNSTVLDLEIRSPVLSYARLYSKITKIDSSFFRFRAPSFQECENLYVAVHRARMDNAKYKALEEETRIRSFGQQQTPTDDGDGGSRHRGWFGRKNSYRASARAPSQSAGSISLSSTMSASSFLKRLMGGHQSFNIAMSSIDRPSSSRPGSIGGDPSFYSSTSTPRSPSVSAAQSGGSGAHHALTTNNLKIRLHLLVSASKWEDHGNCLLEVARPDAGARQNLRKYQGMEKRVIVRTINKKHPEKEKVVLDVVLGSRCFSRLGSRGVLLNVWEENSDGADNFVVRDRGNVGGMVSKWCFQCAGVSEAAWIFGLVTQEVVIG</sequence>
<evidence type="ECO:0000313" key="4">
    <source>
        <dbReference type="Proteomes" id="UP000012174"/>
    </source>
</evidence>
<dbReference type="KEGG" id="ela:UCREL1_162"/>
<feature type="domain" description="PH" evidence="2">
    <location>
        <begin position="1"/>
        <end position="69"/>
    </location>
</feature>
<evidence type="ECO:0000256" key="1">
    <source>
        <dbReference type="SAM" id="MobiDB-lite"/>
    </source>
</evidence>
<gene>
    <name evidence="3" type="ORF">UCREL1_162</name>
</gene>
<dbReference type="HOGENOM" id="CLU_863395_0_0_1"/>